<keyword evidence="3" id="KW-0808">Transferase</keyword>
<dbReference type="HOGENOM" id="CLU_011226_5_1_1"/>
<feature type="domain" description="GST C-terminal" evidence="6">
    <location>
        <begin position="90"/>
        <end position="221"/>
    </location>
</feature>
<dbReference type="GO" id="GO:0043295">
    <property type="term" value="F:glutathione binding"/>
    <property type="evidence" value="ECO:0007669"/>
    <property type="project" value="TreeGrafter"/>
</dbReference>
<name>A0A015L067_RHIIW</name>
<evidence type="ECO:0000259" key="5">
    <source>
        <dbReference type="PROSITE" id="PS50404"/>
    </source>
</evidence>
<feature type="domain" description="GST N-terminal" evidence="5">
    <location>
        <begin position="1"/>
        <end position="81"/>
    </location>
</feature>
<dbReference type="InterPro" id="IPR036282">
    <property type="entry name" value="Glutathione-S-Trfase_C_sf"/>
</dbReference>
<dbReference type="EMBL" id="JEMT01014800">
    <property type="protein sequence ID" value="EXX73229.1"/>
    <property type="molecule type" value="Genomic_DNA"/>
</dbReference>
<organism evidence="7 8">
    <name type="scientific">Rhizophagus irregularis (strain DAOM 197198w)</name>
    <name type="common">Glomus intraradices</name>
    <dbReference type="NCBI Taxonomy" id="1432141"/>
    <lineage>
        <taxon>Eukaryota</taxon>
        <taxon>Fungi</taxon>
        <taxon>Fungi incertae sedis</taxon>
        <taxon>Mucoromycota</taxon>
        <taxon>Glomeromycotina</taxon>
        <taxon>Glomeromycetes</taxon>
        <taxon>Glomerales</taxon>
        <taxon>Glomeraceae</taxon>
        <taxon>Rhizophagus</taxon>
    </lineage>
</organism>
<dbReference type="InterPro" id="IPR004045">
    <property type="entry name" value="Glutathione_S-Trfase_N"/>
</dbReference>
<evidence type="ECO:0000313" key="8">
    <source>
        <dbReference type="Proteomes" id="UP000022910"/>
    </source>
</evidence>
<dbReference type="SFLD" id="SFLDS00019">
    <property type="entry name" value="Glutathione_Transferase_(cytos"/>
    <property type="match status" value="1"/>
</dbReference>
<dbReference type="SFLD" id="SFLDG00358">
    <property type="entry name" value="Main_(cytGST)"/>
    <property type="match status" value="1"/>
</dbReference>
<comment type="catalytic activity">
    <reaction evidence="4">
        <text>RX + glutathione = an S-substituted glutathione + a halide anion + H(+)</text>
        <dbReference type="Rhea" id="RHEA:16437"/>
        <dbReference type="ChEBI" id="CHEBI:15378"/>
        <dbReference type="ChEBI" id="CHEBI:16042"/>
        <dbReference type="ChEBI" id="CHEBI:17792"/>
        <dbReference type="ChEBI" id="CHEBI:57925"/>
        <dbReference type="ChEBI" id="CHEBI:90779"/>
        <dbReference type="EC" id="2.5.1.18"/>
    </reaction>
</comment>
<reference evidence="7 8" key="1">
    <citation type="submission" date="2014-02" db="EMBL/GenBank/DDBJ databases">
        <title>Single nucleus genome sequencing reveals high similarity among nuclei of an endomycorrhizal fungus.</title>
        <authorList>
            <person name="Lin K."/>
            <person name="Geurts R."/>
            <person name="Zhang Z."/>
            <person name="Limpens E."/>
            <person name="Saunders D.G."/>
            <person name="Mu D."/>
            <person name="Pang E."/>
            <person name="Cao H."/>
            <person name="Cha H."/>
            <person name="Lin T."/>
            <person name="Zhou Q."/>
            <person name="Shang Y."/>
            <person name="Li Y."/>
            <person name="Ivanov S."/>
            <person name="Sharma T."/>
            <person name="Velzen R.V."/>
            <person name="Ruijter N.D."/>
            <person name="Aanen D.K."/>
            <person name="Win J."/>
            <person name="Kamoun S."/>
            <person name="Bisseling T."/>
            <person name="Huang S."/>
        </authorList>
    </citation>
    <scope>NUCLEOTIDE SEQUENCE [LARGE SCALE GENOMIC DNA]</scope>
    <source>
        <strain evidence="8">DAOM197198w</strain>
    </source>
</reference>
<dbReference type="InterPro" id="IPR004046">
    <property type="entry name" value="GST_C"/>
</dbReference>
<dbReference type="PANTHER" id="PTHR43900:SF3">
    <property type="entry name" value="GLUTATHIONE S-TRANSFERASE RHO"/>
    <property type="match status" value="1"/>
</dbReference>
<evidence type="ECO:0000313" key="7">
    <source>
        <dbReference type="EMBL" id="EXX73229.1"/>
    </source>
</evidence>
<dbReference type="OMA" id="GHTLYPN"/>
<evidence type="ECO:0000256" key="3">
    <source>
        <dbReference type="ARBA" id="ARBA00022679"/>
    </source>
</evidence>
<dbReference type="SUPFAM" id="SSF52833">
    <property type="entry name" value="Thioredoxin-like"/>
    <property type="match status" value="1"/>
</dbReference>
<comment type="similarity">
    <text evidence="1">Belongs to the GST superfamily. Phi family.</text>
</comment>
<accession>A0A015L067</accession>
<dbReference type="FunFam" id="1.20.1050.10:FF:000004">
    <property type="entry name" value="Glutathione S-transferase F2"/>
    <property type="match status" value="1"/>
</dbReference>
<dbReference type="EC" id="2.5.1.18" evidence="2"/>
<evidence type="ECO:0000256" key="1">
    <source>
        <dbReference type="ARBA" id="ARBA00010128"/>
    </source>
</evidence>
<dbReference type="GO" id="GO:0009636">
    <property type="term" value="P:response to toxic substance"/>
    <property type="evidence" value="ECO:0007669"/>
    <property type="project" value="UniProtKB-ARBA"/>
</dbReference>
<evidence type="ECO:0000256" key="2">
    <source>
        <dbReference type="ARBA" id="ARBA00012452"/>
    </source>
</evidence>
<protein>
    <recommendedName>
        <fullName evidence="2">glutathione transferase</fullName>
        <ecNumber evidence="2">2.5.1.18</ecNumber>
    </recommendedName>
</protein>
<dbReference type="InterPro" id="IPR040079">
    <property type="entry name" value="Glutathione_S-Trfase"/>
</dbReference>
<dbReference type="PROSITE" id="PS50404">
    <property type="entry name" value="GST_NTER"/>
    <property type="match status" value="1"/>
</dbReference>
<sequence length="227" mass="25887">MTITVIGSPASPFSLILIYVLKELGLSFENVPTTHEDIKTPEYLATKHPFGRSPVLNDDGFQVYESRAIARYLASKYQGTKTSTILIPSDVQKAALVEQFISVEISYYFPPLFKLLTQLIAVRRQGNEPDLKIVEEAREELGKTLDVYEKLLEGKDYLTGEFSLADIIHLPLTYYAINSAGEGDLWNKRPNVSKWLKNLNERESWKNIVDEYKLSEQISKYTKDSDK</sequence>
<evidence type="ECO:0000256" key="4">
    <source>
        <dbReference type="ARBA" id="ARBA00047960"/>
    </source>
</evidence>
<comment type="caution">
    <text evidence="7">The sequence shown here is derived from an EMBL/GenBank/DDBJ whole genome shotgun (WGS) entry which is preliminary data.</text>
</comment>
<dbReference type="Gene3D" id="3.40.30.10">
    <property type="entry name" value="Glutaredoxin"/>
    <property type="match status" value="1"/>
</dbReference>
<proteinExistence type="inferred from homology"/>
<evidence type="ECO:0000259" key="6">
    <source>
        <dbReference type="PROSITE" id="PS50405"/>
    </source>
</evidence>
<dbReference type="InterPro" id="IPR036249">
    <property type="entry name" value="Thioredoxin-like_sf"/>
</dbReference>
<dbReference type="Pfam" id="PF00043">
    <property type="entry name" value="GST_C"/>
    <property type="match status" value="1"/>
</dbReference>
<dbReference type="GO" id="GO:0005737">
    <property type="term" value="C:cytoplasm"/>
    <property type="evidence" value="ECO:0007669"/>
    <property type="project" value="TreeGrafter"/>
</dbReference>
<dbReference type="GO" id="GO:0006749">
    <property type="term" value="P:glutathione metabolic process"/>
    <property type="evidence" value="ECO:0007669"/>
    <property type="project" value="TreeGrafter"/>
</dbReference>
<dbReference type="Pfam" id="PF13417">
    <property type="entry name" value="GST_N_3"/>
    <property type="match status" value="1"/>
</dbReference>
<dbReference type="GO" id="GO:0004364">
    <property type="term" value="F:glutathione transferase activity"/>
    <property type="evidence" value="ECO:0007669"/>
    <property type="project" value="UniProtKB-EC"/>
</dbReference>
<keyword evidence="8" id="KW-1185">Reference proteome</keyword>
<dbReference type="Proteomes" id="UP000022910">
    <property type="component" value="Unassembled WGS sequence"/>
</dbReference>
<dbReference type="Gene3D" id="1.20.1050.10">
    <property type="match status" value="1"/>
</dbReference>
<dbReference type="SUPFAM" id="SSF47616">
    <property type="entry name" value="GST C-terminal domain-like"/>
    <property type="match status" value="1"/>
</dbReference>
<gene>
    <name evidence="7" type="ORF">RirG_062050</name>
</gene>
<dbReference type="PANTHER" id="PTHR43900">
    <property type="entry name" value="GLUTATHIONE S-TRANSFERASE RHO"/>
    <property type="match status" value="1"/>
</dbReference>
<dbReference type="InterPro" id="IPR010987">
    <property type="entry name" value="Glutathione-S-Trfase_C-like"/>
</dbReference>
<dbReference type="SMR" id="A0A015L067"/>
<dbReference type="STRING" id="1432141.A0A015L067"/>
<dbReference type="OrthoDB" id="249703at2759"/>
<dbReference type="AlphaFoldDB" id="A0A015L067"/>
<dbReference type="PROSITE" id="PS50405">
    <property type="entry name" value="GST_CTER"/>
    <property type="match status" value="1"/>
</dbReference>